<reference evidence="2" key="1">
    <citation type="submission" date="2023-10" db="EMBL/GenBank/DDBJ databases">
        <authorList>
            <person name="Chen Y."/>
            <person name="Shah S."/>
            <person name="Dougan E. K."/>
            <person name="Thang M."/>
            <person name="Chan C."/>
        </authorList>
    </citation>
    <scope>NUCLEOTIDE SEQUENCE [LARGE SCALE GENOMIC DNA]</scope>
</reference>
<evidence type="ECO:0000313" key="3">
    <source>
        <dbReference type="Proteomes" id="UP001189429"/>
    </source>
</evidence>
<organism evidence="2 3">
    <name type="scientific">Prorocentrum cordatum</name>
    <dbReference type="NCBI Taxonomy" id="2364126"/>
    <lineage>
        <taxon>Eukaryota</taxon>
        <taxon>Sar</taxon>
        <taxon>Alveolata</taxon>
        <taxon>Dinophyceae</taxon>
        <taxon>Prorocentrales</taxon>
        <taxon>Prorocentraceae</taxon>
        <taxon>Prorocentrum</taxon>
    </lineage>
</organism>
<comment type="caution">
    <text evidence="2">The sequence shown here is derived from an EMBL/GenBank/DDBJ whole genome shotgun (WGS) entry which is preliminary data.</text>
</comment>
<proteinExistence type="predicted"/>
<accession>A0ABN9VTC7</accession>
<feature type="region of interest" description="Disordered" evidence="1">
    <location>
        <begin position="291"/>
        <end position="340"/>
    </location>
</feature>
<dbReference type="EMBL" id="CAUYUJ010017616">
    <property type="protein sequence ID" value="CAK0876316.1"/>
    <property type="molecule type" value="Genomic_DNA"/>
</dbReference>
<feature type="compositionally biased region" description="Low complexity" evidence="1">
    <location>
        <begin position="102"/>
        <end position="113"/>
    </location>
</feature>
<feature type="region of interest" description="Disordered" evidence="1">
    <location>
        <begin position="374"/>
        <end position="393"/>
    </location>
</feature>
<dbReference type="Proteomes" id="UP001189429">
    <property type="component" value="Unassembled WGS sequence"/>
</dbReference>
<feature type="compositionally biased region" description="Gly residues" evidence="1">
    <location>
        <begin position="320"/>
        <end position="331"/>
    </location>
</feature>
<protein>
    <recommendedName>
        <fullName evidence="4">PDZ domain-containing protein</fullName>
    </recommendedName>
</protein>
<gene>
    <name evidence="2" type="ORF">PCOR1329_LOCUS60739</name>
</gene>
<keyword evidence="3" id="KW-1185">Reference proteome</keyword>
<evidence type="ECO:0000313" key="2">
    <source>
        <dbReference type="EMBL" id="CAK0876316.1"/>
    </source>
</evidence>
<sequence>MLQPGSGTPTPVAVQFIGISPSPSPSGQGIGSRQTSQEAEPAKDPPAQPCEPTGGTENAAAGTPQSTGEQDQRAQPREPASGIEEWEVVAATPRSEEEQDLSHQAGAAAASKHQAAEEPESCAAACAPQGVRLGPGGGSNEQNALQGGVGMGGPCRREQPPGCRGGGVLPPPGLAQPQCLSPPSVLAGVPPGWPSTGTVSETTVTMQPGPLHMSMVATTGRVAQVTPGGQAARSGVQPGWLLVSLDGELYQEPLLHSKIAGGRPYNTTFSVQEGVIPALLVARAAQSELQSQRWGAVPQDVREPARSPTAAPDSWPNGAPGAGVGGQGGDDGSPLPFETPAKLFSIDDNAIKVNGQRFLAADVVARLQQLQAQDSVGDQAPSPEAQQARASSVDGCERRQDGAQVLAEVTCSLSAPACDLLPETRWFDGRRFGEGGWRRRCGGGLLTGATLRVALRVDACGPEVILACVCLCWLLFAGSAALT</sequence>
<feature type="region of interest" description="Disordered" evidence="1">
    <location>
        <begin position="133"/>
        <end position="169"/>
    </location>
</feature>
<name>A0ABN9VTC7_9DINO</name>
<evidence type="ECO:0000256" key="1">
    <source>
        <dbReference type="SAM" id="MobiDB-lite"/>
    </source>
</evidence>
<feature type="region of interest" description="Disordered" evidence="1">
    <location>
        <begin position="1"/>
        <end position="116"/>
    </location>
</feature>
<feature type="compositionally biased region" description="Low complexity" evidence="1">
    <location>
        <begin position="17"/>
        <end position="27"/>
    </location>
</feature>
<evidence type="ECO:0008006" key="4">
    <source>
        <dbReference type="Google" id="ProtNLM"/>
    </source>
</evidence>